<gene>
    <name evidence="4" type="ORF">KP509_01G098500</name>
</gene>
<comment type="caution">
    <text evidence="1">Lacks conserved residue(s) required for the propagation of feature annotation.</text>
</comment>
<dbReference type="OMA" id="YKYYERG"/>
<dbReference type="OrthoDB" id="5322100at2759"/>
<dbReference type="InterPro" id="IPR001024">
    <property type="entry name" value="PLAT/LH2_dom"/>
</dbReference>
<keyword evidence="2" id="KW-0732">Signal</keyword>
<dbReference type="AlphaFoldDB" id="A0A8T2VFH9"/>
<keyword evidence="5" id="KW-1185">Reference proteome</keyword>
<accession>A0A8T2VFH9</accession>
<dbReference type="PROSITE" id="PS50095">
    <property type="entry name" value="PLAT"/>
    <property type="match status" value="1"/>
</dbReference>
<dbReference type="EMBL" id="CM035406">
    <property type="protein sequence ID" value="KAH7447241.1"/>
    <property type="molecule type" value="Genomic_DNA"/>
</dbReference>
<name>A0A8T2VFH9_CERRI</name>
<sequence length="178" mass="18842">MVVSARFVILLSALCLYASSTAVADDCVYSFFIKTGTRISAGTNSVINATLIDSSGSSVLISDIVSWGGLMGDGYDYFERGNIDIFSGVAECTSSGTICALNVTSDGSGSHPGWYVKYVDVTITGAGIGCASVEFDIDQWIADDASPYQLYAFRDYCSSVSANKHCGRHIVTSNVDDD</sequence>
<evidence type="ECO:0000313" key="5">
    <source>
        <dbReference type="Proteomes" id="UP000825935"/>
    </source>
</evidence>
<feature type="domain" description="PLAT" evidence="3">
    <location>
        <begin position="27"/>
        <end position="155"/>
    </location>
</feature>
<dbReference type="Gene3D" id="2.60.60.20">
    <property type="entry name" value="PLAT/LH2 domain"/>
    <property type="match status" value="1"/>
</dbReference>
<organism evidence="4 5">
    <name type="scientific">Ceratopteris richardii</name>
    <name type="common">Triangle waterfern</name>
    <dbReference type="NCBI Taxonomy" id="49495"/>
    <lineage>
        <taxon>Eukaryota</taxon>
        <taxon>Viridiplantae</taxon>
        <taxon>Streptophyta</taxon>
        <taxon>Embryophyta</taxon>
        <taxon>Tracheophyta</taxon>
        <taxon>Polypodiopsida</taxon>
        <taxon>Polypodiidae</taxon>
        <taxon>Polypodiales</taxon>
        <taxon>Pteridineae</taxon>
        <taxon>Pteridaceae</taxon>
        <taxon>Parkerioideae</taxon>
        <taxon>Ceratopteris</taxon>
    </lineage>
</organism>
<dbReference type="SUPFAM" id="SSF49723">
    <property type="entry name" value="Lipase/lipooxygenase domain (PLAT/LH2 domain)"/>
    <property type="match status" value="1"/>
</dbReference>
<dbReference type="PANTHER" id="PTHR31718">
    <property type="entry name" value="PLAT DOMAIN-CONTAINING PROTEIN"/>
    <property type="match status" value="1"/>
</dbReference>
<comment type="caution">
    <text evidence="4">The sequence shown here is derived from an EMBL/GenBank/DDBJ whole genome shotgun (WGS) entry which is preliminary data.</text>
</comment>
<dbReference type="Pfam" id="PF01477">
    <property type="entry name" value="PLAT"/>
    <property type="match status" value="1"/>
</dbReference>
<protein>
    <recommendedName>
        <fullName evidence="3">PLAT domain-containing protein</fullName>
    </recommendedName>
</protein>
<feature type="chain" id="PRO_5035947283" description="PLAT domain-containing protein" evidence="2">
    <location>
        <begin position="25"/>
        <end position="178"/>
    </location>
</feature>
<feature type="signal peptide" evidence="2">
    <location>
        <begin position="1"/>
        <end position="24"/>
    </location>
</feature>
<proteinExistence type="predicted"/>
<dbReference type="PANTHER" id="PTHR31718:SF0">
    <property type="entry name" value="PLAT DOMAIN-CONTAINING PROTEIN 2"/>
    <property type="match status" value="1"/>
</dbReference>
<evidence type="ECO:0000313" key="4">
    <source>
        <dbReference type="EMBL" id="KAH7447241.1"/>
    </source>
</evidence>
<dbReference type="Proteomes" id="UP000825935">
    <property type="component" value="Chromosome 1"/>
</dbReference>
<reference evidence="4" key="1">
    <citation type="submission" date="2021-08" db="EMBL/GenBank/DDBJ databases">
        <title>WGS assembly of Ceratopteris richardii.</title>
        <authorList>
            <person name="Marchant D.B."/>
            <person name="Chen G."/>
            <person name="Jenkins J."/>
            <person name="Shu S."/>
            <person name="Leebens-Mack J."/>
            <person name="Grimwood J."/>
            <person name="Schmutz J."/>
            <person name="Soltis P."/>
            <person name="Soltis D."/>
            <person name="Chen Z.-H."/>
        </authorList>
    </citation>
    <scope>NUCLEOTIDE SEQUENCE</scope>
    <source>
        <strain evidence="4">Whitten #5841</strain>
        <tissue evidence="4">Leaf</tissue>
    </source>
</reference>
<evidence type="ECO:0000256" key="1">
    <source>
        <dbReference type="PROSITE-ProRule" id="PRU00152"/>
    </source>
</evidence>
<evidence type="ECO:0000256" key="2">
    <source>
        <dbReference type="SAM" id="SignalP"/>
    </source>
</evidence>
<dbReference type="InterPro" id="IPR036392">
    <property type="entry name" value="PLAT/LH2_dom_sf"/>
</dbReference>
<evidence type="ECO:0000259" key="3">
    <source>
        <dbReference type="PROSITE" id="PS50095"/>
    </source>
</evidence>